<evidence type="ECO:0000256" key="1">
    <source>
        <dbReference type="ARBA" id="ARBA00022679"/>
    </source>
</evidence>
<dbReference type="Gene3D" id="3.30.200.20">
    <property type="entry name" value="Phosphorylase Kinase, domain 1"/>
    <property type="match status" value="1"/>
</dbReference>
<feature type="domain" description="Protein kinase" evidence="6">
    <location>
        <begin position="272"/>
        <end position="533"/>
    </location>
</feature>
<evidence type="ECO:0000313" key="8">
    <source>
        <dbReference type="EMBL" id="EXI85896.1"/>
    </source>
</evidence>
<dbReference type="GO" id="GO:0005524">
    <property type="term" value="F:ATP binding"/>
    <property type="evidence" value="ECO:0007669"/>
    <property type="project" value="UniProtKB-KW"/>
</dbReference>
<dbReference type="eggNOG" id="COG0631">
    <property type="taxonomic scope" value="Bacteria"/>
</dbReference>
<name>A0A011PEB3_ACCRE</name>
<dbReference type="Gene3D" id="1.10.510.10">
    <property type="entry name" value="Transferase(Phosphotransferase) domain 1"/>
    <property type="match status" value="1"/>
</dbReference>
<accession>A0A011PEB3</accession>
<dbReference type="InterPro" id="IPR036457">
    <property type="entry name" value="PPM-type-like_dom_sf"/>
</dbReference>
<keyword evidence="2" id="KW-0547">Nucleotide-binding</keyword>
<keyword evidence="5" id="KW-1133">Transmembrane helix</keyword>
<dbReference type="CDD" id="cd14014">
    <property type="entry name" value="STKc_PknB_like"/>
    <property type="match status" value="1"/>
</dbReference>
<evidence type="ECO:0000256" key="2">
    <source>
        <dbReference type="ARBA" id="ARBA00022741"/>
    </source>
</evidence>
<evidence type="ECO:0000259" key="6">
    <source>
        <dbReference type="PROSITE" id="PS50011"/>
    </source>
</evidence>
<keyword evidence="5" id="KW-0472">Membrane</keyword>
<dbReference type="InterPro" id="IPR008266">
    <property type="entry name" value="Tyr_kinase_AS"/>
</dbReference>
<dbReference type="Pfam" id="PF13672">
    <property type="entry name" value="PP2C_2"/>
    <property type="match status" value="1"/>
</dbReference>
<dbReference type="STRING" id="1454004.AW11_03309"/>
<keyword evidence="3 8" id="KW-0418">Kinase</keyword>
<keyword evidence="1 8" id="KW-0808">Transferase</keyword>
<dbReference type="PANTHER" id="PTHR43289">
    <property type="entry name" value="MITOGEN-ACTIVATED PROTEIN KINASE KINASE KINASE 20-RELATED"/>
    <property type="match status" value="1"/>
</dbReference>
<keyword evidence="9" id="KW-1185">Reference proteome</keyword>
<dbReference type="PROSITE" id="PS00109">
    <property type="entry name" value="PROTEIN_KINASE_TYR"/>
    <property type="match status" value="1"/>
</dbReference>
<evidence type="ECO:0000313" key="9">
    <source>
        <dbReference type="Proteomes" id="UP000022141"/>
    </source>
</evidence>
<dbReference type="Proteomes" id="UP000022141">
    <property type="component" value="Unassembled WGS sequence"/>
</dbReference>
<keyword evidence="5" id="KW-0812">Transmembrane</keyword>
<proteinExistence type="predicted"/>
<sequence length="578" mass="64186">MSSKLTLTAGQYSAKGRKEINQDFHGLCIPDEPLLASKGIAIALADGISSSDVGHVASESAIKSFLDDYYCTSEAWSVKSSAQRVLSAANSWLYAQSRHSQYRYDMDRGYVCTLSALIIKSNTAHIFHVGDSRVYRLRDANLEQLTDDHRLVVSAEQSYLSRALGISPQLEIDYLALQAEEGDVFILATDGVHEFAAPPFIITAIREAGDDLDAAARRIAEEAYTRGSKDNLTAQIVRIETLPGQAPNELYQQLAELPPAPVLEARMLFEGYRIIRQVHGSSRSHVYLAEDVDSGALVIVKTPSIDLRDDPAYLERFMLEEWIARRINSAHVLKPCAQTRKRHSVYVVSEYIEGQTLAQWMVDNPAPELETVRAIVEQIARGLLAFHRLEMLHQDLRPNNIMIDASGTVKIIDFGAARVSGLAEAGTANLQPHILGTVQYTAPEYFLGEAGRPCSDLFSLGVIAYQMLSGRLPYGAEVAKSRTRAAQRKLQYQSVLDEQREIPAWIDAALAKAVHPDPNRRYAELSEFTHDLRHPNPALLKERATPLIDRNPLRFWQGLSFVLAVLVLALLSSNTLVK</sequence>
<dbReference type="InterPro" id="IPR000719">
    <property type="entry name" value="Prot_kinase_dom"/>
</dbReference>
<evidence type="ECO:0000259" key="7">
    <source>
        <dbReference type="PROSITE" id="PS51746"/>
    </source>
</evidence>
<dbReference type="PATRIC" id="fig|1454004.3.peg.3409"/>
<dbReference type="InterPro" id="IPR011009">
    <property type="entry name" value="Kinase-like_dom_sf"/>
</dbReference>
<organism evidence="8 9">
    <name type="scientific">Accumulibacter regalis</name>
    <dbReference type="NCBI Taxonomy" id="522306"/>
    <lineage>
        <taxon>Bacteria</taxon>
        <taxon>Pseudomonadati</taxon>
        <taxon>Pseudomonadota</taxon>
        <taxon>Betaproteobacteria</taxon>
        <taxon>Candidatus Accumulibacter</taxon>
    </lineage>
</organism>
<evidence type="ECO:0000256" key="5">
    <source>
        <dbReference type="SAM" id="Phobius"/>
    </source>
</evidence>
<evidence type="ECO:0000256" key="3">
    <source>
        <dbReference type="ARBA" id="ARBA00022777"/>
    </source>
</evidence>
<dbReference type="PANTHER" id="PTHR43289:SF6">
    <property type="entry name" value="SERINE_THREONINE-PROTEIN KINASE NEKL-3"/>
    <property type="match status" value="1"/>
</dbReference>
<dbReference type="SMART" id="SM00332">
    <property type="entry name" value="PP2Cc"/>
    <property type="match status" value="1"/>
</dbReference>
<dbReference type="eggNOG" id="COG0515">
    <property type="taxonomic scope" value="Bacteria"/>
</dbReference>
<dbReference type="EC" id="2.7.11.1" evidence="8"/>
<evidence type="ECO:0000256" key="4">
    <source>
        <dbReference type="ARBA" id="ARBA00022840"/>
    </source>
</evidence>
<dbReference type="Pfam" id="PF00069">
    <property type="entry name" value="Pkinase"/>
    <property type="match status" value="1"/>
</dbReference>
<dbReference type="EMBL" id="JEMY01000048">
    <property type="protein sequence ID" value="EXI85896.1"/>
    <property type="molecule type" value="Genomic_DNA"/>
</dbReference>
<dbReference type="SMART" id="SM00331">
    <property type="entry name" value="PP2C_SIG"/>
    <property type="match status" value="1"/>
</dbReference>
<dbReference type="PROSITE" id="PS50011">
    <property type="entry name" value="PROTEIN_KINASE_DOM"/>
    <property type="match status" value="1"/>
</dbReference>
<reference evidence="8" key="1">
    <citation type="submission" date="2014-02" db="EMBL/GenBank/DDBJ databases">
        <title>Expanding our view of genomic diversity in Candidatus Accumulibacter clades.</title>
        <authorList>
            <person name="Skennerton C.T."/>
            <person name="Barr J.J."/>
            <person name="Slater F.R."/>
            <person name="Bond P.L."/>
            <person name="Tyson G.W."/>
        </authorList>
    </citation>
    <scope>NUCLEOTIDE SEQUENCE [LARGE SCALE GENOMIC DNA]</scope>
</reference>
<dbReference type="CDD" id="cd00143">
    <property type="entry name" value="PP2Cc"/>
    <property type="match status" value="1"/>
</dbReference>
<feature type="transmembrane region" description="Helical" evidence="5">
    <location>
        <begin position="555"/>
        <end position="577"/>
    </location>
</feature>
<protein>
    <submittedName>
        <fullName evidence="8">Serine/threonine-protein kinase PrkC</fullName>
        <ecNumber evidence="8">2.7.11.1</ecNumber>
    </submittedName>
</protein>
<dbReference type="Gene3D" id="3.60.40.10">
    <property type="entry name" value="PPM-type phosphatase domain"/>
    <property type="match status" value="1"/>
</dbReference>
<dbReference type="AlphaFoldDB" id="A0A011PEB3"/>
<feature type="domain" description="PPM-type phosphatase" evidence="7">
    <location>
        <begin position="8"/>
        <end position="239"/>
    </location>
</feature>
<dbReference type="PROSITE" id="PS51746">
    <property type="entry name" value="PPM_2"/>
    <property type="match status" value="1"/>
</dbReference>
<dbReference type="SUPFAM" id="SSF81606">
    <property type="entry name" value="PP2C-like"/>
    <property type="match status" value="1"/>
</dbReference>
<gene>
    <name evidence="8" type="primary">prkC_4</name>
    <name evidence="8" type="ORF">AW11_03309</name>
</gene>
<dbReference type="InterPro" id="IPR001932">
    <property type="entry name" value="PPM-type_phosphatase-like_dom"/>
</dbReference>
<dbReference type="GO" id="GO:0004674">
    <property type="term" value="F:protein serine/threonine kinase activity"/>
    <property type="evidence" value="ECO:0007669"/>
    <property type="project" value="UniProtKB-EC"/>
</dbReference>
<dbReference type="SUPFAM" id="SSF56112">
    <property type="entry name" value="Protein kinase-like (PK-like)"/>
    <property type="match status" value="1"/>
</dbReference>
<keyword evidence="4" id="KW-0067">ATP-binding</keyword>
<comment type="caution">
    <text evidence="8">The sequence shown here is derived from an EMBL/GenBank/DDBJ whole genome shotgun (WGS) entry which is preliminary data.</text>
</comment>